<dbReference type="SMART" id="SM00826">
    <property type="entry name" value="PKS_DH"/>
    <property type="match status" value="1"/>
</dbReference>
<dbReference type="InterPro" id="IPR016039">
    <property type="entry name" value="Thiolase-like"/>
</dbReference>
<dbReference type="Proteomes" id="UP001303760">
    <property type="component" value="Unassembled WGS sequence"/>
</dbReference>
<evidence type="ECO:0000256" key="1">
    <source>
        <dbReference type="ARBA" id="ARBA00022450"/>
    </source>
</evidence>
<evidence type="ECO:0000256" key="2">
    <source>
        <dbReference type="ARBA" id="ARBA00022553"/>
    </source>
</evidence>
<dbReference type="PROSITE" id="PS52004">
    <property type="entry name" value="KS3_2"/>
    <property type="match status" value="1"/>
</dbReference>
<protein>
    <recommendedName>
        <fullName evidence="11">Polyketide synthase</fullName>
    </recommendedName>
</protein>
<evidence type="ECO:0000259" key="7">
    <source>
        <dbReference type="PROSITE" id="PS52004"/>
    </source>
</evidence>
<comment type="caution">
    <text evidence="6">Lacks conserved residue(s) required for the propagation of feature annotation.</text>
</comment>
<comment type="caution">
    <text evidence="9">The sequence shown here is derived from an EMBL/GenBank/DDBJ whole genome shotgun (WGS) entry which is preliminary data.</text>
</comment>
<dbReference type="InterPro" id="IPR014030">
    <property type="entry name" value="Ketoacyl_synth_N"/>
</dbReference>
<keyword evidence="3" id="KW-0489">Methyltransferase</keyword>
<feature type="region of interest" description="N-terminal hotdog fold" evidence="6">
    <location>
        <begin position="929"/>
        <end position="1065"/>
    </location>
</feature>
<dbReference type="Gene3D" id="3.40.366.10">
    <property type="entry name" value="Malonyl-Coenzyme A Acyl Carrier Protein, domain 2"/>
    <property type="match status" value="1"/>
</dbReference>
<dbReference type="InterPro" id="IPR014043">
    <property type="entry name" value="Acyl_transferase_dom"/>
</dbReference>
<keyword evidence="10" id="KW-1185">Reference proteome</keyword>
<dbReference type="InterPro" id="IPR029063">
    <property type="entry name" value="SAM-dependent_MTases_sf"/>
</dbReference>
<dbReference type="GO" id="GO:0044550">
    <property type="term" value="P:secondary metabolite biosynthetic process"/>
    <property type="evidence" value="ECO:0007669"/>
    <property type="project" value="TreeGrafter"/>
</dbReference>
<keyword evidence="2" id="KW-0597">Phosphoprotein</keyword>
<evidence type="ECO:0000256" key="4">
    <source>
        <dbReference type="ARBA" id="ARBA00022679"/>
    </source>
</evidence>
<dbReference type="Pfam" id="PF02801">
    <property type="entry name" value="Ketoacyl-synt_C"/>
    <property type="match status" value="1"/>
</dbReference>
<reference evidence="9" key="2">
    <citation type="submission" date="2023-05" db="EMBL/GenBank/DDBJ databases">
        <authorList>
            <consortium name="Lawrence Berkeley National Laboratory"/>
            <person name="Steindorff A."/>
            <person name="Hensen N."/>
            <person name="Bonometti L."/>
            <person name="Westerberg I."/>
            <person name="Brannstrom I.O."/>
            <person name="Guillou S."/>
            <person name="Cros-Aarteil S."/>
            <person name="Calhoun S."/>
            <person name="Haridas S."/>
            <person name="Kuo A."/>
            <person name="Mondo S."/>
            <person name="Pangilinan J."/>
            <person name="Riley R."/>
            <person name="Labutti K."/>
            <person name="Andreopoulos B."/>
            <person name="Lipzen A."/>
            <person name="Chen C."/>
            <person name="Yanf M."/>
            <person name="Daum C."/>
            <person name="Ng V."/>
            <person name="Clum A."/>
            <person name="Ohm R."/>
            <person name="Martin F."/>
            <person name="Silar P."/>
            <person name="Natvig D."/>
            <person name="Lalanne C."/>
            <person name="Gautier V."/>
            <person name="Ament-Velasquez S.L."/>
            <person name="Kruys A."/>
            <person name="Hutchinson M.I."/>
            <person name="Powell A.J."/>
            <person name="Barry K."/>
            <person name="Miller A.N."/>
            <person name="Grigoriev I.V."/>
            <person name="Debuchy R."/>
            <person name="Gladieux P."/>
            <person name="Thoren M.H."/>
            <person name="Johannesson H."/>
        </authorList>
    </citation>
    <scope>NUCLEOTIDE SEQUENCE</scope>
    <source>
        <strain evidence="9">CBS 532.94</strain>
    </source>
</reference>
<dbReference type="Gene3D" id="3.40.50.150">
    <property type="entry name" value="Vaccinia Virus protein VP39"/>
    <property type="match status" value="1"/>
</dbReference>
<dbReference type="InterPro" id="IPR020841">
    <property type="entry name" value="PKS_Beta-ketoAc_synthase_dom"/>
</dbReference>
<dbReference type="Pfam" id="PF21089">
    <property type="entry name" value="PKS_DH_N"/>
    <property type="match status" value="1"/>
</dbReference>
<keyword evidence="5" id="KW-0511">Multifunctional enzyme</keyword>
<accession>A0AAN7C226</accession>
<dbReference type="PROSITE" id="PS00606">
    <property type="entry name" value="KS3_1"/>
    <property type="match status" value="1"/>
</dbReference>
<feature type="domain" description="Ketosynthase family 3 (KS3)" evidence="7">
    <location>
        <begin position="5"/>
        <end position="432"/>
    </location>
</feature>
<dbReference type="GO" id="GO:0006633">
    <property type="term" value="P:fatty acid biosynthetic process"/>
    <property type="evidence" value="ECO:0007669"/>
    <property type="project" value="InterPro"/>
</dbReference>
<dbReference type="GO" id="GO:0008168">
    <property type="term" value="F:methyltransferase activity"/>
    <property type="evidence" value="ECO:0007669"/>
    <property type="project" value="UniProtKB-KW"/>
</dbReference>
<dbReference type="SUPFAM" id="SSF52151">
    <property type="entry name" value="FabD/lysophospholipase-like"/>
    <property type="match status" value="1"/>
</dbReference>
<dbReference type="SMART" id="SM00825">
    <property type="entry name" value="PKS_KS"/>
    <property type="match status" value="1"/>
</dbReference>
<dbReference type="SUPFAM" id="SSF53335">
    <property type="entry name" value="S-adenosyl-L-methionine-dependent methyltransferases"/>
    <property type="match status" value="1"/>
</dbReference>
<dbReference type="InterPro" id="IPR018201">
    <property type="entry name" value="Ketoacyl_synth_AS"/>
</dbReference>
<keyword evidence="1" id="KW-0596">Phosphopantetheine</keyword>
<evidence type="ECO:0008006" key="11">
    <source>
        <dbReference type="Google" id="ProtNLM"/>
    </source>
</evidence>
<evidence type="ECO:0000313" key="9">
    <source>
        <dbReference type="EMBL" id="KAK4233621.1"/>
    </source>
</evidence>
<dbReference type="GO" id="GO:0032259">
    <property type="term" value="P:methylation"/>
    <property type="evidence" value="ECO:0007669"/>
    <property type="project" value="UniProtKB-KW"/>
</dbReference>
<dbReference type="InterPro" id="IPR013217">
    <property type="entry name" value="Methyltransf_12"/>
</dbReference>
<keyword evidence="4" id="KW-0808">Transferase</keyword>
<name>A0AAN7C226_9PEZI</name>
<dbReference type="InterPro" id="IPR016036">
    <property type="entry name" value="Malonyl_transacylase_ACP-bd"/>
</dbReference>
<dbReference type="PANTHER" id="PTHR43775">
    <property type="entry name" value="FATTY ACID SYNTHASE"/>
    <property type="match status" value="1"/>
</dbReference>
<dbReference type="InterPro" id="IPR050091">
    <property type="entry name" value="PKS_NRPS_Biosynth_Enz"/>
</dbReference>
<dbReference type="Pfam" id="PF00698">
    <property type="entry name" value="Acyl_transf_1"/>
    <property type="match status" value="1"/>
</dbReference>
<dbReference type="Pfam" id="PF00109">
    <property type="entry name" value="ketoacyl-synt"/>
    <property type="match status" value="1"/>
</dbReference>
<dbReference type="Gene3D" id="3.10.129.110">
    <property type="entry name" value="Polyketide synthase dehydratase"/>
    <property type="match status" value="1"/>
</dbReference>
<dbReference type="InterPro" id="IPR020807">
    <property type="entry name" value="PKS_DH"/>
</dbReference>
<evidence type="ECO:0000256" key="3">
    <source>
        <dbReference type="ARBA" id="ARBA00022603"/>
    </source>
</evidence>
<proteinExistence type="predicted"/>
<dbReference type="PANTHER" id="PTHR43775:SF20">
    <property type="entry name" value="HYBRID PKS-NRPS SYNTHETASE APDA"/>
    <property type="match status" value="1"/>
</dbReference>
<dbReference type="InterPro" id="IPR042104">
    <property type="entry name" value="PKS_dehydratase_sf"/>
</dbReference>
<dbReference type="InterPro" id="IPR049552">
    <property type="entry name" value="PKS_DH_N"/>
</dbReference>
<evidence type="ECO:0000313" key="10">
    <source>
        <dbReference type="Proteomes" id="UP001303760"/>
    </source>
</evidence>
<dbReference type="SMART" id="SM00827">
    <property type="entry name" value="PKS_AT"/>
    <property type="match status" value="1"/>
</dbReference>
<dbReference type="SUPFAM" id="SSF55048">
    <property type="entry name" value="Probable ACP-binding domain of malonyl-CoA ACP transacylase"/>
    <property type="match status" value="1"/>
</dbReference>
<dbReference type="InterPro" id="IPR016035">
    <property type="entry name" value="Acyl_Trfase/lysoPLipase"/>
</dbReference>
<evidence type="ECO:0000256" key="5">
    <source>
        <dbReference type="ARBA" id="ARBA00023268"/>
    </source>
</evidence>
<reference evidence="9" key="1">
    <citation type="journal article" date="2023" name="Mol. Phylogenet. Evol.">
        <title>Genome-scale phylogeny and comparative genomics of the fungal order Sordariales.</title>
        <authorList>
            <person name="Hensen N."/>
            <person name="Bonometti L."/>
            <person name="Westerberg I."/>
            <person name="Brannstrom I.O."/>
            <person name="Guillou S."/>
            <person name="Cros-Aarteil S."/>
            <person name="Calhoun S."/>
            <person name="Haridas S."/>
            <person name="Kuo A."/>
            <person name="Mondo S."/>
            <person name="Pangilinan J."/>
            <person name="Riley R."/>
            <person name="LaButti K."/>
            <person name="Andreopoulos B."/>
            <person name="Lipzen A."/>
            <person name="Chen C."/>
            <person name="Yan M."/>
            <person name="Daum C."/>
            <person name="Ng V."/>
            <person name="Clum A."/>
            <person name="Steindorff A."/>
            <person name="Ohm R.A."/>
            <person name="Martin F."/>
            <person name="Silar P."/>
            <person name="Natvig D.O."/>
            <person name="Lalanne C."/>
            <person name="Gautier V."/>
            <person name="Ament-Velasquez S.L."/>
            <person name="Kruys A."/>
            <person name="Hutchinson M.I."/>
            <person name="Powell A.J."/>
            <person name="Barry K."/>
            <person name="Miller A.N."/>
            <person name="Grigoriev I.V."/>
            <person name="Debuchy R."/>
            <person name="Gladieux P."/>
            <person name="Hiltunen Thoren M."/>
            <person name="Johannesson H."/>
        </authorList>
    </citation>
    <scope>NUCLEOTIDE SEQUENCE</scope>
    <source>
        <strain evidence="9">CBS 532.94</strain>
    </source>
</reference>
<feature type="region of interest" description="C-terminal hotdog fold" evidence="6">
    <location>
        <begin position="1080"/>
        <end position="1215"/>
    </location>
</feature>
<dbReference type="GO" id="GO:0004312">
    <property type="term" value="F:fatty acid synthase activity"/>
    <property type="evidence" value="ECO:0007669"/>
    <property type="project" value="TreeGrafter"/>
</dbReference>
<organism evidence="9 10">
    <name type="scientific">Achaetomium macrosporum</name>
    <dbReference type="NCBI Taxonomy" id="79813"/>
    <lineage>
        <taxon>Eukaryota</taxon>
        <taxon>Fungi</taxon>
        <taxon>Dikarya</taxon>
        <taxon>Ascomycota</taxon>
        <taxon>Pezizomycotina</taxon>
        <taxon>Sordariomycetes</taxon>
        <taxon>Sordariomycetidae</taxon>
        <taxon>Sordariales</taxon>
        <taxon>Chaetomiaceae</taxon>
        <taxon>Achaetomium</taxon>
    </lineage>
</organism>
<feature type="domain" description="PKS/mFAS DH" evidence="8">
    <location>
        <begin position="929"/>
        <end position="1215"/>
    </location>
</feature>
<sequence length="1584" mass="171098">MAAVGEPIAVIGSACRFPGNANSPSALWALLSAPRDVLTPIPDDRFSTHGFYHKDGQYHGHTNVRHSYLLAEGAEGVQRRFDTPFFGISPAEANVMDPQVRLLLETVFEALENSGQAIDRLQGSDTAVYAGLMVSDYEHLMRRDEESMGKYHFFDWHGSSMTIDTACSSSLSAVHLAVQQLRSGASRVAVATGANQLLDPVGYVAESKLQMLSPSGRCRMWDADADGYGRGEGVAAVILKRLSVAEADGDHIDCIIRETGVNQDGRTRGITMPSAESQTSLIRACYARAGLDLRNPADRPQFFEAHGAGTPAGDPIEAEAINTAFFANEQTGVAEDGAVPLYVGSVNTVIGHTEGTAGLAGLLKVSLALQHGKIPPNLLFGRLNPRIEPFHANLQVPTSCIAWPSLPASSPRRASVNSFGFGGSNAHAILEMSGPVRPVVSPFIFTAASGFSLAGSLEAFRQFLVTDGASLDLRDLAFTLHSRRTWFPVGVAFSATSADELAAKIGQRLEAARSSTDEPLGTRSRPDAKVRPRILAVFTGQGAQWPRMAAELLDATPRARALFENLEARLARLPPQDRPPWGLTEELLKSASSSRVSDAALSQPLCTAVQILLVDLLHAAGIELSAAVGHSSGEIAAAYAAKMITAEDAICIAYYRGLHTKLARGPHGQTGAMLAVGTSPQDAADILSEPEFHSRACIAAVNSAASVTLSGDADAVEELRVAFNDEKKFARLLRVEKAYHSHHMLPCSAPYLESLRQLAIQVSPSSDPGCAWFSSICDDEVNDLAESLKSHYWDRNMQSPVLFKQAVERACAVAGQFDMAIEIGPHPALKGPALQTLQDATSLTTPYTGLLQRGESDIKALAEGLGYISTNLGKAVVDFQGYETFMSLPSDAEPQLVKGLPSYVWNHENEYWHESRYARAIRSRNDSVHGLLGHLAPNATEHNMQWRHLLCPKEATWLRGHQLQNQIVFLAAGYVVAALEASMAVLNRCGESALSIEVLDIEIGRALPFYSEESSVEVITSLSNIRRLGDSELTGHFNFSAATGKTGDVIESLAGGSIRICLGTPSPATLPSRGPRPPSLIKLNAEDFYRSLSKLDYQYTDHFVALHDLERRLGAATGFVAGVEGSQLLVHPALWSMHVPTKIRRVRVNPYLCTSASSAGAGPFPFDASKPERVVGSDAAALSGDVDLFPADGSNHAMVQVEGLECVPLAPATQRNDRVLFSSTVWGPATPDATLVAHDGRPTQHQQDLAHVLERVARFYLAKLEREVPIEDLSRQQGPYVLLFKFASHVLTTGGDGRHNPEWVQDTEKTMNRLSDAFSNAIDMRLLHAVGQRLTDIVMNRAPAIEVGMKDNLLEQFYREGLGMGEYLRYLGRVVKQILHLSPRIECLEIGAGTGAATEAVLRELGYSFPFSSYTFTDVSSGFFGAAKTAFSALASSERLLFKVLDIGIDPCEQGFEEHSYDLIVASMVLHATPSLTQTLQNVRRLLKPGGYLVALEAHPDGPARVGTMFGAFPGWWVGAGEGRDLSPCASVVEWDWLLRETGFSGCDTTGPDSDPFIQPIMLVFSHLWHLLPAFSGLLSSLGD</sequence>
<dbReference type="SUPFAM" id="SSF53901">
    <property type="entry name" value="Thiolase-like"/>
    <property type="match status" value="1"/>
</dbReference>
<dbReference type="CDD" id="cd02440">
    <property type="entry name" value="AdoMet_MTases"/>
    <property type="match status" value="1"/>
</dbReference>
<dbReference type="PROSITE" id="PS52019">
    <property type="entry name" value="PKS_MFAS_DH"/>
    <property type="match status" value="1"/>
</dbReference>
<evidence type="ECO:0000256" key="6">
    <source>
        <dbReference type="PROSITE-ProRule" id="PRU01363"/>
    </source>
</evidence>
<dbReference type="EMBL" id="MU860512">
    <property type="protein sequence ID" value="KAK4233621.1"/>
    <property type="molecule type" value="Genomic_DNA"/>
</dbReference>
<gene>
    <name evidence="9" type="ORF">C8A03DRAFT_47879</name>
</gene>
<dbReference type="InterPro" id="IPR014031">
    <property type="entry name" value="Ketoacyl_synth_C"/>
</dbReference>
<dbReference type="Gene3D" id="3.40.47.10">
    <property type="match status" value="1"/>
</dbReference>
<dbReference type="Pfam" id="PF08242">
    <property type="entry name" value="Methyltransf_12"/>
    <property type="match status" value="1"/>
</dbReference>
<dbReference type="CDD" id="cd00833">
    <property type="entry name" value="PKS"/>
    <property type="match status" value="1"/>
</dbReference>
<dbReference type="InterPro" id="IPR001227">
    <property type="entry name" value="Ac_transferase_dom_sf"/>
</dbReference>
<dbReference type="GO" id="GO:0004315">
    <property type="term" value="F:3-oxoacyl-[acyl-carrier-protein] synthase activity"/>
    <property type="evidence" value="ECO:0007669"/>
    <property type="project" value="InterPro"/>
</dbReference>
<dbReference type="InterPro" id="IPR049900">
    <property type="entry name" value="PKS_mFAS_DH"/>
</dbReference>
<evidence type="ECO:0000259" key="8">
    <source>
        <dbReference type="PROSITE" id="PS52019"/>
    </source>
</evidence>